<dbReference type="EMBL" id="CAJJDO010000001">
    <property type="protein sequence ID" value="CAD8132168.1"/>
    <property type="molecule type" value="Genomic_DNA"/>
</dbReference>
<reference evidence="1" key="1">
    <citation type="submission" date="2021-01" db="EMBL/GenBank/DDBJ databases">
        <authorList>
            <consortium name="Genoscope - CEA"/>
            <person name="William W."/>
        </authorList>
    </citation>
    <scope>NUCLEOTIDE SEQUENCE</scope>
</reference>
<proteinExistence type="predicted"/>
<sequence length="201" mass="24888">MLFNQRIWKKLIYPIPRYYFFQPALFDINKDYYKISNCNHTKSDQKLKQDYYKQHNYQHNQQRKAQINNRNFGCILQYVDITIMPQKLRIKYYNKIQQQLISYKIFQHHKISIILIQKDFQKYKKIIILSRLNKNIKMANSINFLKHINKQQKMIMNLNKFIHLSISQKWNINFIKKENSDRKLKKNKQFPIFTIYKVIFK</sequence>
<protein>
    <submittedName>
        <fullName evidence="1">Uncharacterized protein</fullName>
    </submittedName>
</protein>
<dbReference type="AlphaFoldDB" id="A0A8S1RVR2"/>
<comment type="caution">
    <text evidence="1">The sequence shown here is derived from an EMBL/GenBank/DDBJ whole genome shotgun (WGS) entry which is preliminary data.</text>
</comment>
<organism evidence="1 2">
    <name type="scientific">Paramecium pentaurelia</name>
    <dbReference type="NCBI Taxonomy" id="43138"/>
    <lineage>
        <taxon>Eukaryota</taxon>
        <taxon>Sar</taxon>
        <taxon>Alveolata</taxon>
        <taxon>Ciliophora</taxon>
        <taxon>Intramacronucleata</taxon>
        <taxon>Oligohymenophorea</taxon>
        <taxon>Peniculida</taxon>
        <taxon>Parameciidae</taxon>
        <taxon>Paramecium</taxon>
    </lineage>
</organism>
<accession>A0A8S1RVR2</accession>
<dbReference type="Proteomes" id="UP000689195">
    <property type="component" value="Unassembled WGS sequence"/>
</dbReference>
<keyword evidence="2" id="KW-1185">Reference proteome</keyword>
<gene>
    <name evidence="1" type="ORF">PPENT_87.1.T0010476</name>
</gene>
<evidence type="ECO:0000313" key="1">
    <source>
        <dbReference type="EMBL" id="CAD8132168.1"/>
    </source>
</evidence>
<name>A0A8S1RVR2_9CILI</name>
<evidence type="ECO:0000313" key="2">
    <source>
        <dbReference type="Proteomes" id="UP000689195"/>
    </source>
</evidence>